<dbReference type="InterPro" id="IPR029063">
    <property type="entry name" value="SAM-dependent_MTases_sf"/>
</dbReference>
<dbReference type="InterPro" id="IPR025714">
    <property type="entry name" value="Methyltranfer_dom"/>
</dbReference>
<name>A0A6S7IQG6_PARCT</name>
<evidence type="ECO:0000256" key="2">
    <source>
        <dbReference type="ARBA" id="ARBA00022691"/>
    </source>
</evidence>
<dbReference type="Pfam" id="PF13847">
    <property type="entry name" value="Methyltransf_31"/>
    <property type="match status" value="1"/>
</dbReference>
<proteinExistence type="inferred from homology"/>
<dbReference type="PANTHER" id="PTHR43675:SF8">
    <property type="entry name" value="ARSENITE METHYLTRANSFERASE"/>
    <property type="match status" value="1"/>
</dbReference>
<keyword evidence="11" id="KW-1185">Reference proteome</keyword>
<feature type="non-terminal residue" evidence="10">
    <location>
        <position position="148"/>
    </location>
</feature>
<dbReference type="Proteomes" id="UP001152795">
    <property type="component" value="Unassembled WGS sequence"/>
</dbReference>
<dbReference type="InterPro" id="IPR026669">
    <property type="entry name" value="Arsenite_MeTrfase-like"/>
</dbReference>
<evidence type="ECO:0000259" key="9">
    <source>
        <dbReference type="Pfam" id="PF13847"/>
    </source>
</evidence>
<organism evidence="10 11">
    <name type="scientific">Paramuricea clavata</name>
    <name type="common">Red gorgonian</name>
    <name type="synonym">Violescent sea-whip</name>
    <dbReference type="NCBI Taxonomy" id="317549"/>
    <lineage>
        <taxon>Eukaryota</taxon>
        <taxon>Metazoa</taxon>
        <taxon>Cnidaria</taxon>
        <taxon>Anthozoa</taxon>
        <taxon>Octocorallia</taxon>
        <taxon>Malacalcyonacea</taxon>
        <taxon>Plexauridae</taxon>
        <taxon>Paramuricea</taxon>
    </lineage>
</organism>
<comment type="caution">
    <text evidence="10">The sequence shown here is derived from an EMBL/GenBank/DDBJ whole genome shotgun (WGS) entry which is preliminary data.</text>
</comment>
<protein>
    <recommendedName>
        <fullName evidence="5">Arsenite methyltransferase</fullName>
        <ecNumber evidence="4">2.1.1.137</ecNumber>
    </recommendedName>
</protein>
<evidence type="ECO:0000256" key="5">
    <source>
        <dbReference type="ARBA" id="ARBA00034545"/>
    </source>
</evidence>
<evidence type="ECO:0000256" key="6">
    <source>
        <dbReference type="ARBA" id="ARBA00047941"/>
    </source>
</evidence>
<keyword evidence="1" id="KW-0808">Transferase</keyword>
<comment type="catalytic activity">
    <reaction evidence="7">
        <text>arsenic triglutathione + 2 [thioredoxin]-dithiol + 2 S-adenosyl-L-methionine + H2O = dimethylarsinous acid + 2 [thioredoxin]-disulfide + 3 glutathione + 2 S-adenosyl-L-homocysteine + 2 H(+)</text>
        <dbReference type="Rhea" id="RHEA:69464"/>
        <dbReference type="Rhea" id="RHEA-COMP:10698"/>
        <dbReference type="Rhea" id="RHEA-COMP:10700"/>
        <dbReference type="ChEBI" id="CHEBI:15377"/>
        <dbReference type="ChEBI" id="CHEBI:15378"/>
        <dbReference type="ChEBI" id="CHEBI:23808"/>
        <dbReference type="ChEBI" id="CHEBI:29950"/>
        <dbReference type="ChEBI" id="CHEBI:50058"/>
        <dbReference type="ChEBI" id="CHEBI:57856"/>
        <dbReference type="ChEBI" id="CHEBI:57925"/>
        <dbReference type="ChEBI" id="CHEBI:59789"/>
        <dbReference type="ChEBI" id="CHEBI:183640"/>
        <dbReference type="EC" id="2.1.1.137"/>
    </reaction>
</comment>
<evidence type="ECO:0000313" key="10">
    <source>
        <dbReference type="EMBL" id="CAB4019269.1"/>
    </source>
</evidence>
<dbReference type="Gene3D" id="3.40.50.150">
    <property type="entry name" value="Vaccinia Virus protein VP39"/>
    <property type="match status" value="1"/>
</dbReference>
<keyword evidence="2" id="KW-0949">S-adenosyl-L-methionine</keyword>
<comment type="catalytic activity">
    <reaction evidence="6">
        <text>arsenic triglutathione + [thioredoxin]-dithiol + S-adenosyl-L-methionine + 2 H2O = methylarsonous acid + [thioredoxin]-disulfide + 3 glutathione + S-adenosyl-L-homocysteine + H(+)</text>
        <dbReference type="Rhea" id="RHEA:69460"/>
        <dbReference type="Rhea" id="RHEA-COMP:10698"/>
        <dbReference type="Rhea" id="RHEA-COMP:10700"/>
        <dbReference type="ChEBI" id="CHEBI:15377"/>
        <dbReference type="ChEBI" id="CHEBI:15378"/>
        <dbReference type="ChEBI" id="CHEBI:17826"/>
        <dbReference type="ChEBI" id="CHEBI:29950"/>
        <dbReference type="ChEBI" id="CHEBI:50058"/>
        <dbReference type="ChEBI" id="CHEBI:57856"/>
        <dbReference type="ChEBI" id="CHEBI:57925"/>
        <dbReference type="ChEBI" id="CHEBI:59789"/>
        <dbReference type="ChEBI" id="CHEBI:183640"/>
        <dbReference type="EC" id="2.1.1.137"/>
    </reaction>
</comment>
<evidence type="ECO:0000256" key="1">
    <source>
        <dbReference type="ARBA" id="ARBA00022679"/>
    </source>
</evidence>
<evidence type="ECO:0000256" key="4">
    <source>
        <dbReference type="ARBA" id="ARBA00034521"/>
    </source>
</evidence>
<comment type="catalytic activity">
    <reaction evidence="8">
        <text>arsenic triglutathione + 3 [thioredoxin]-dithiol + 3 S-adenosyl-L-methionine = trimethylarsine + 3 [thioredoxin]-disulfide + 3 glutathione + 3 S-adenosyl-L-homocysteine + 3 H(+)</text>
        <dbReference type="Rhea" id="RHEA:69432"/>
        <dbReference type="Rhea" id="RHEA-COMP:10698"/>
        <dbReference type="Rhea" id="RHEA-COMP:10700"/>
        <dbReference type="ChEBI" id="CHEBI:15378"/>
        <dbReference type="ChEBI" id="CHEBI:27130"/>
        <dbReference type="ChEBI" id="CHEBI:29950"/>
        <dbReference type="ChEBI" id="CHEBI:50058"/>
        <dbReference type="ChEBI" id="CHEBI:57856"/>
        <dbReference type="ChEBI" id="CHEBI:57925"/>
        <dbReference type="ChEBI" id="CHEBI:59789"/>
        <dbReference type="ChEBI" id="CHEBI:183640"/>
        <dbReference type="EC" id="2.1.1.137"/>
    </reaction>
</comment>
<dbReference type="EMBL" id="CACRXK020010383">
    <property type="protein sequence ID" value="CAB4019269.1"/>
    <property type="molecule type" value="Genomic_DNA"/>
</dbReference>
<dbReference type="SUPFAM" id="SSF53335">
    <property type="entry name" value="S-adenosyl-L-methionine-dependent methyltransferases"/>
    <property type="match status" value="1"/>
</dbReference>
<dbReference type="PANTHER" id="PTHR43675">
    <property type="entry name" value="ARSENITE METHYLTRANSFERASE"/>
    <property type="match status" value="1"/>
</dbReference>
<comment type="similarity">
    <text evidence="3">Belongs to the methyltransferase superfamily. Arsenite methyltransferase family.</text>
</comment>
<gene>
    <name evidence="10" type="ORF">PACLA_8A042308</name>
</gene>
<evidence type="ECO:0000256" key="8">
    <source>
        <dbReference type="ARBA" id="ARBA00048428"/>
    </source>
</evidence>
<dbReference type="GO" id="GO:0030791">
    <property type="term" value="F:arsenite methyltransferase activity"/>
    <property type="evidence" value="ECO:0007669"/>
    <property type="project" value="UniProtKB-EC"/>
</dbReference>
<sequence>MASEIKDSVKEYYGKILQTNEDLKTNACVQVGKVPKQVKEALNLCHEEVLSRYYGCGLVFPAAVEGMNVLDFGSGAGRDCFILSKLVGKDGFVTGVDMTEEQVNVASKYISYHTEKFGYSKPNVDFKLGYIENLKEAGVEDESCDLIV</sequence>
<accession>A0A6S7IQG6</accession>
<dbReference type="AlphaFoldDB" id="A0A6S7IQG6"/>
<evidence type="ECO:0000313" key="11">
    <source>
        <dbReference type="Proteomes" id="UP001152795"/>
    </source>
</evidence>
<dbReference type="CDD" id="cd02440">
    <property type="entry name" value="AdoMet_MTases"/>
    <property type="match status" value="1"/>
</dbReference>
<dbReference type="EC" id="2.1.1.137" evidence="4"/>
<feature type="domain" description="Methyltransferase" evidence="9">
    <location>
        <begin position="65"/>
        <end position="148"/>
    </location>
</feature>
<evidence type="ECO:0000256" key="7">
    <source>
        <dbReference type="ARBA" id="ARBA00047943"/>
    </source>
</evidence>
<dbReference type="OrthoDB" id="8300214at2759"/>
<evidence type="ECO:0000256" key="3">
    <source>
        <dbReference type="ARBA" id="ARBA00034487"/>
    </source>
</evidence>
<reference evidence="10" key="1">
    <citation type="submission" date="2020-04" db="EMBL/GenBank/DDBJ databases">
        <authorList>
            <person name="Alioto T."/>
            <person name="Alioto T."/>
            <person name="Gomez Garrido J."/>
        </authorList>
    </citation>
    <scope>NUCLEOTIDE SEQUENCE</scope>
    <source>
        <strain evidence="10">A484AB</strain>
    </source>
</reference>